<dbReference type="CDD" id="cd05829">
    <property type="entry name" value="Sortase_F"/>
    <property type="match status" value="1"/>
</dbReference>
<protein>
    <submittedName>
        <fullName evidence="2">Class F sortase</fullName>
    </submittedName>
</protein>
<reference evidence="2 3" key="1">
    <citation type="submission" date="2018-06" db="EMBL/GenBank/DDBJ databases">
        <title>Sphaerisporangium craniellae sp. nov., isolated from a marine sponge in the South China Sea.</title>
        <authorList>
            <person name="Li L."/>
        </authorList>
    </citation>
    <scope>NUCLEOTIDE SEQUENCE [LARGE SCALE GENOMIC DNA]</scope>
    <source>
        <strain evidence="2 3">CCTCC AA 208026</strain>
    </source>
</reference>
<dbReference type="OrthoDB" id="525039at2"/>
<organism evidence="2 3">
    <name type="scientific">Sphaerisporangium album</name>
    <dbReference type="NCBI Taxonomy" id="509200"/>
    <lineage>
        <taxon>Bacteria</taxon>
        <taxon>Bacillati</taxon>
        <taxon>Actinomycetota</taxon>
        <taxon>Actinomycetes</taxon>
        <taxon>Streptosporangiales</taxon>
        <taxon>Streptosporangiaceae</taxon>
        <taxon>Sphaerisporangium</taxon>
    </lineage>
</organism>
<dbReference type="GO" id="GO:0016787">
    <property type="term" value="F:hydrolase activity"/>
    <property type="evidence" value="ECO:0007669"/>
    <property type="project" value="UniProtKB-KW"/>
</dbReference>
<dbReference type="NCBIfam" id="NF033748">
    <property type="entry name" value="class_F_sortase"/>
    <property type="match status" value="1"/>
</dbReference>
<dbReference type="Pfam" id="PF04203">
    <property type="entry name" value="Sortase"/>
    <property type="match status" value="1"/>
</dbReference>
<dbReference type="Proteomes" id="UP000253094">
    <property type="component" value="Unassembled WGS sequence"/>
</dbReference>
<dbReference type="RefSeq" id="WP_114029122.1">
    <property type="nucleotide sequence ID" value="NZ_QOIL01000006.1"/>
</dbReference>
<accession>A0A367FM61</accession>
<dbReference type="AlphaFoldDB" id="A0A367FM61"/>
<keyword evidence="1" id="KW-0378">Hydrolase</keyword>
<gene>
    <name evidence="2" type="ORF">DQ384_13650</name>
</gene>
<evidence type="ECO:0000313" key="2">
    <source>
        <dbReference type="EMBL" id="RCG30989.1"/>
    </source>
</evidence>
<dbReference type="InterPro" id="IPR005754">
    <property type="entry name" value="Sortase"/>
</dbReference>
<proteinExistence type="predicted"/>
<comment type="caution">
    <text evidence="2">The sequence shown here is derived from an EMBL/GenBank/DDBJ whole genome shotgun (WGS) entry which is preliminary data.</text>
</comment>
<sequence>MTQSESPPGLLGRPIRIALVATTVVAVVVVLLGVTTPVFAATAEPGAAAAEVRPVRILIPRIGVDAPVRPVGLMPSGEIEVPPLAPRNLTGWYKYGPVPGSLGPAVIVGHRSTRSGPSVFARAARLRRGDAIRIVRSDGVVAVFTVDRLEQVRKTEFPTERVYGNLDRPGLRLITCAGDFDRRTGAHTDNLIVYASMRPATSI</sequence>
<name>A0A367FM61_9ACTN</name>
<dbReference type="InterPro" id="IPR042001">
    <property type="entry name" value="Sortase_F"/>
</dbReference>
<keyword evidence="3" id="KW-1185">Reference proteome</keyword>
<dbReference type="EMBL" id="QOIL01000006">
    <property type="protein sequence ID" value="RCG30989.1"/>
    <property type="molecule type" value="Genomic_DNA"/>
</dbReference>
<dbReference type="Gene3D" id="2.40.260.10">
    <property type="entry name" value="Sortase"/>
    <property type="match status" value="1"/>
</dbReference>
<dbReference type="SUPFAM" id="SSF63817">
    <property type="entry name" value="Sortase"/>
    <property type="match status" value="1"/>
</dbReference>
<evidence type="ECO:0000313" key="3">
    <source>
        <dbReference type="Proteomes" id="UP000253094"/>
    </source>
</evidence>
<evidence type="ECO:0000256" key="1">
    <source>
        <dbReference type="ARBA" id="ARBA00022801"/>
    </source>
</evidence>
<dbReference type="InterPro" id="IPR023365">
    <property type="entry name" value="Sortase_dom-sf"/>
</dbReference>